<dbReference type="Proteomes" id="UP000022447">
    <property type="component" value="Unassembled WGS sequence"/>
</dbReference>
<evidence type="ECO:0000256" key="1">
    <source>
        <dbReference type="SAM" id="MobiDB-lite"/>
    </source>
</evidence>
<evidence type="ECO:0000313" key="4">
    <source>
        <dbReference type="Proteomes" id="UP000022447"/>
    </source>
</evidence>
<feature type="region of interest" description="Disordered" evidence="1">
    <location>
        <begin position="22"/>
        <end position="72"/>
    </location>
</feature>
<evidence type="ECO:0000313" key="3">
    <source>
        <dbReference type="EMBL" id="ETX16634.1"/>
    </source>
</evidence>
<proteinExistence type="predicted"/>
<keyword evidence="4" id="KW-1185">Reference proteome</keyword>
<organism evidence="3 4">
    <name type="scientific">Roseivivax halodurans JCM 10272</name>
    <dbReference type="NCBI Taxonomy" id="1449350"/>
    <lineage>
        <taxon>Bacteria</taxon>
        <taxon>Pseudomonadati</taxon>
        <taxon>Pseudomonadota</taxon>
        <taxon>Alphaproteobacteria</taxon>
        <taxon>Rhodobacterales</taxon>
        <taxon>Roseobacteraceae</taxon>
        <taxon>Roseivivax</taxon>
    </lineage>
</organism>
<dbReference type="AlphaFoldDB" id="X7EKK1"/>
<accession>X7EKK1</accession>
<dbReference type="OrthoDB" id="9797912at2"/>
<sequence length="227" mass="23754">MTIRLTHLSLIAALAAAPAFAQDDQGEATEGETTTEAPETEAPAAESGGETADTGQDGNPMGLSGGEPVGPEAFVKSEEGAWQVQCVRFPDGEEGDCRLYQLLEAGDGQPLAEALVFKLPDGMNFAAGMNVVVPLETLLTERLTLAVDGGQAKRYEFTTCRQDGCVARFGLTNAELNQLKAGVAARISIVPVRAPDQQVSAEMSLSGFTAGFDSLEATPLPAQQPQQ</sequence>
<feature type="chain" id="PRO_5004978424" evidence="2">
    <location>
        <begin position="22"/>
        <end position="227"/>
    </location>
</feature>
<dbReference type="Gene3D" id="2.60.40.1880">
    <property type="entry name" value="Invasion associated locus B (IalB) protein"/>
    <property type="match status" value="1"/>
</dbReference>
<dbReference type="InterPro" id="IPR038696">
    <property type="entry name" value="IalB_sf"/>
</dbReference>
<comment type="caution">
    <text evidence="3">The sequence shown here is derived from an EMBL/GenBank/DDBJ whole genome shotgun (WGS) entry which is preliminary data.</text>
</comment>
<gene>
    <name evidence="3" type="ORF">OCH239_02075</name>
</gene>
<dbReference type="InterPro" id="IPR010642">
    <property type="entry name" value="Invasion_prot_B"/>
</dbReference>
<name>X7EKK1_9RHOB</name>
<dbReference type="RefSeq" id="WP_037257837.1">
    <property type="nucleotide sequence ID" value="NZ_JALZ01000001.1"/>
</dbReference>
<dbReference type="Pfam" id="PF06776">
    <property type="entry name" value="IalB"/>
    <property type="match status" value="1"/>
</dbReference>
<dbReference type="EMBL" id="JALZ01000001">
    <property type="protein sequence ID" value="ETX16634.1"/>
    <property type="molecule type" value="Genomic_DNA"/>
</dbReference>
<protein>
    <submittedName>
        <fullName evidence="3">Invasion associated locus B family protein</fullName>
    </submittedName>
</protein>
<evidence type="ECO:0000256" key="2">
    <source>
        <dbReference type="SAM" id="SignalP"/>
    </source>
</evidence>
<feature type="signal peptide" evidence="2">
    <location>
        <begin position="1"/>
        <end position="21"/>
    </location>
</feature>
<dbReference type="PATRIC" id="fig|1449350.3.peg.419"/>
<dbReference type="STRING" id="1449350.OCH239_02075"/>
<reference evidence="3 4" key="1">
    <citation type="submission" date="2014-01" db="EMBL/GenBank/DDBJ databases">
        <title>Roseivivax halodurans JCM 10272 Genome Sequencing.</title>
        <authorList>
            <person name="Lai Q."/>
            <person name="Li G."/>
            <person name="Shao Z."/>
        </authorList>
    </citation>
    <scope>NUCLEOTIDE SEQUENCE [LARGE SCALE GENOMIC DNA]</scope>
    <source>
        <strain evidence="3 4">JCM 10272</strain>
    </source>
</reference>
<dbReference type="eggNOG" id="COG5342">
    <property type="taxonomic scope" value="Bacteria"/>
</dbReference>
<feature type="compositionally biased region" description="Low complexity" evidence="1">
    <location>
        <begin position="31"/>
        <end position="52"/>
    </location>
</feature>
<keyword evidence="2" id="KW-0732">Signal</keyword>